<organism evidence="4 5">
    <name type="scientific">Oncorhynchus tshawytscha</name>
    <name type="common">Chinook salmon</name>
    <name type="synonym">Salmo tshawytscha</name>
    <dbReference type="NCBI Taxonomy" id="74940"/>
    <lineage>
        <taxon>Eukaryota</taxon>
        <taxon>Metazoa</taxon>
        <taxon>Chordata</taxon>
        <taxon>Craniata</taxon>
        <taxon>Vertebrata</taxon>
        <taxon>Euteleostomi</taxon>
        <taxon>Actinopterygii</taxon>
        <taxon>Neopterygii</taxon>
        <taxon>Teleostei</taxon>
        <taxon>Protacanthopterygii</taxon>
        <taxon>Salmoniformes</taxon>
        <taxon>Salmonidae</taxon>
        <taxon>Salmoninae</taxon>
        <taxon>Oncorhynchus</taxon>
    </lineage>
</organism>
<dbReference type="Proteomes" id="UP000694402">
    <property type="component" value="Unassembled WGS sequence"/>
</dbReference>
<keyword evidence="2" id="KW-0732">Signal</keyword>
<reference evidence="4" key="2">
    <citation type="submission" date="2025-08" db="UniProtKB">
        <authorList>
            <consortium name="Ensembl"/>
        </authorList>
    </citation>
    <scope>IDENTIFICATION</scope>
</reference>
<reference evidence="4" key="3">
    <citation type="submission" date="2025-09" db="UniProtKB">
        <authorList>
            <consortium name="Ensembl"/>
        </authorList>
    </citation>
    <scope>IDENTIFICATION</scope>
</reference>
<dbReference type="InterPro" id="IPR042235">
    <property type="entry name" value="ZP-C_dom"/>
</dbReference>
<name>A0AAZ3SU82_ONCTS</name>
<dbReference type="InterPro" id="IPR055355">
    <property type="entry name" value="ZP-C"/>
</dbReference>
<evidence type="ECO:0000313" key="4">
    <source>
        <dbReference type="Ensembl" id="ENSOTSP00005156692.1"/>
    </source>
</evidence>
<dbReference type="AlphaFoldDB" id="A0AAZ3SU82"/>
<reference evidence="5" key="1">
    <citation type="journal article" date="2018" name="PLoS ONE">
        <title>Chinook salmon (Oncorhynchus tshawytscha) genome and transcriptome.</title>
        <authorList>
            <person name="Christensen K.A."/>
            <person name="Leong J.S."/>
            <person name="Sakhrani D."/>
            <person name="Biagi C.A."/>
            <person name="Minkley D.R."/>
            <person name="Withler R.E."/>
            <person name="Rondeau E.B."/>
            <person name="Koop B.F."/>
            <person name="Devlin R.H."/>
        </authorList>
    </citation>
    <scope>NUCLEOTIDE SEQUENCE [LARGE SCALE GENOMIC DNA]</scope>
</reference>
<dbReference type="PROSITE" id="PS51034">
    <property type="entry name" value="ZP_2"/>
    <property type="match status" value="1"/>
</dbReference>
<evidence type="ECO:0000259" key="3">
    <source>
        <dbReference type="PROSITE" id="PS51034"/>
    </source>
</evidence>
<dbReference type="GO" id="GO:0032190">
    <property type="term" value="F:acrosin binding"/>
    <property type="evidence" value="ECO:0007669"/>
    <property type="project" value="TreeGrafter"/>
</dbReference>
<protein>
    <recommendedName>
        <fullName evidence="3">ZP domain-containing protein</fullName>
    </recommendedName>
</protein>
<dbReference type="InterPro" id="IPR001507">
    <property type="entry name" value="ZP_dom"/>
</dbReference>
<evidence type="ECO:0000256" key="2">
    <source>
        <dbReference type="SAM" id="SignalP"/>
    </source>
</evidence>
<dbReference type="GO" id="GO:0031012">
    <property type="term" value="C:extracellular matrix"/>
    <property type="evidence" value="ECO:0007669"/>
    <property type="project" value="TreeGrafter"/>
</dbReference>
<dbReference type="FunFam" id="2.60.40.4100:FF:000002">
    <property type="entry name" value="Zona pellucida sperm-binding protein 3"/>
    <property type="match status" value="1"/>
</dbReference>
<dbReference type="Pfam" id="PF00100">
    <property type="entry name" value="Zona_pellucida"/>
    <property type="match status" value="1"/>
</dbReference>
<dbReference type="Gene3D" id="2.60.40.4100">
    <property type="entry name" value="Zona pellucida, ZP-C domain"/>
    <property type="match status" value="1"/>
</dbReference>
<dbReference type="Gene3D" id="2.60.40.3210">
    <property type="entry name" value="Zona pellucida, ZP-N domain"/>
    <property type="match status" value="1"/>
</dbReference>
<evidence type="ECO:0000313" key="5">
    <source>
        <dbReference type="Proteomes" id="UP000694402"/>
    </source>
</evidence>
<dbReference type="GO" id="GO:2000344">
    <property type="term" value="P:positive regulation of acrosome reaction"/>
    <property type="evidence" value="ECO:0007669"/>
    <property type="project" value="TreeGrafter"/>
</dbReference>
<keyword evidence="1" id="KW-1015">Disulfide bond</keyword>
<dbReference type="GO" id="GO:0007339">
    <property type="term" value="P:binding of sperm to zona pellucida"/>
    <property type="evidence" value="ECO:0007669"/>
    <property type="project" value="TreeGrafter"/>
</dbReference>
<dbReference type="GO" id="GO:0035803">
    <property type="term" value="P:egg coat formation"/>
    <property type="evidence" value="ECO:0007669"/>
    <property type="project" value="TreeGrafter"/>
</dbReference>
<dbReference type="PANTHER" id="PTHR11576:SF3">
    <property type="entry name" value="SI:CH211-14A17.6-RELATED"/>
    <property type="match status" value="1"/>
</dbReference>
<dbReference type="GeneTree" id="ENSGT01030000234567"/>
<feature type="chain" id="PRO_5044214547" description="ZP domain-containing protein" evidence="2">
    <location>
        <begin position="20"/>
        <end position="394"/>
    </location>
</feature>
<feature type="signal peptide" evidence="2">
    <location>
        <begin position="1"/>
        <end position="19"/>
    </location>
</feature>
<keyword evidence="5" id="KW-1185">Reference proteome</keyword>
<dbReference type="PANTHER" id="PTHR11576">
    <property type="entry name" value="ZONA PELLUCIDA SPERM-BINDING PROTEIN 3"/>
    <property type="match status" value="1"/>
</dbReference>
<evidence type="ECO:0000256" key="1">
    <source>
        <dbReference type="ARBA" id="ARBA00023157"/>
    </source>
</evidence>
<dbReference type="Ensembl" id="ENSOTST00005196674.1">
    <property type="protein sequence ID" value="ENSOTSP00005156692.1"/>
    <property type="gene ID" value="ENSOTSG00005071163.1"/>
</dbReference>
<accession>A0AAZ3SU82</accession>
<sequence>MSLLWQCAILLAVVAASAANEDFNVDCEKHSIKVTWKVSPEVVEHAARLFLGHCVPSTFSVLPTGEGMATFHYNLNGCAIKKRVTGKKHIYSTSLTYRPNRKPKPAAISHHIKCVYIRPEGWIPPFLIPAYGSDWQKHIYSTSLTYRPNRKPKPAAISHHIKCVYIRPEGWIPPFLIPAYGSAEGHGGLVFHMALLNEDLTGLAKSSLFPLGSFIPIWAAVDQKDHQPLLLLLEECVAATTPELQSASLVYPIITNKGCLADGKTGNSRFLPRYHSSAILLYLQSFKFALGEEVYIHCKLVAWDPEVFDIEKKACHYIKETGEWELLDDPSQSDLCKCCDSSCKPRLKRGVDSEPQGLVQNSVLGPLTIVENSETRIPSEFVKYPTVEQVDWSV</sequence>
<feature type="domain" description="ZP" evidence="3">
    <location>
        <begin position="26"/>
        <end position="322"/>
    </location>
</feature>
<dbReference type="SMART" id="SM00241">
    <property type="entry name" value="ZP"/>
    <property type="match status" value="1"/>
</dbReference>
<proteinExistence type="predicted"/>